<dbReference type="GO" id="GO:0008270">
    <property type="term" value="F:zinc ion binding"/>
    <property type="evidence" value="ECO:0007669"/>
    <property type="project" value="InterPro"/>
</dbReference>
<feature type="signal peptide" evidence="7">
    <location>
        <begin position="1"/>
        <end position="26"/>
    </location>
</feature>
<dbReference type="GO" id="GO:0006508">
    <property type="term" value="P:proteolysis"/>
    <property type="evidence" value="ECO:0007669"/>
    <property type="project" value="UniProtKB-KW"/>
</dbReference>
<dbReference type="AlphaFoldDB" id="A0A2A4JY00"/>
<comment type="caution">
    <text evidence="6">Lacks conserved residue(s) required for the propagation of feature annotation.</text>
</comment>
<feature type="chain" id="PRO_5011824841" description="Metalloendopeptidase" evidence="7">
    <location>
        <begin position="27"/>
        <end position="391"/>
    </location>
</feature>
<keyword evidence="2 7" id="KW-0479">Metal-binding</keyword>
<keyword evidence="4 7" id="KW-0862">Zinc</keyword>
<keyword evidence="1 7" id="KW-0645">Protease</keyword>
<evidence type="ECO:0000256" key="3">
    <source>
        <dbReference type="ARBA" id="ARBA00022801"/>
    </source>
</evidence>
<evidence type="ECO:0000259" key="9">
    <source>
        <dbReference type="PROSITE" id="PS51864"/>
    </source>
</evidence>
<feature type="compositionally biased region" description="Basic and acidic residues" evidence="8">
    <location>
        <begin position="342"/>
        <end position="360"/>
    </location>
</feature>
<dbReference type="Pfam" id="PF01400">
    <property type="entry name" value="Astacin"/>
    <property type="match status" value="1"/>
</dbReference>
<organism evidence="10">
    <name type="scientific">Heliothis virescens</name>
    <name type="common">Tobacco budworm moth</name>
    <dbReference type="NCBI Taxonomy" id="7102"/>
    <lineage>
        <taxon>Eukaryota</taxon>
        <taxon>Metazoa</taxon>
        <taxon>Ecdysozoa</taxon>
        <taxon>Arthropoda</taxon>
        <taxon>Hexapoda</taxon>
        <taxon>Insecta</taxon>
        <taxon>Pterygota</taxon>
        <taxon>Neoptera</taxon>
        <taxon>Endopterygota</taxon>
        <taxon>Lepidoptera</taxon>
        <taxon>Glossata</taxon>
        <taxon>Ditrysia</taxon>
        <taxon>Noctuoidea</taxon>
        <taxon>Noctuidae</taxon>
        <taxon>Heliothinae</taxon>
        <taxon>Heliothis</taxon>
    </lineage>
</organism>
<accession>A0A2A4JY00</accession>
<sequence length="391" mass="44864">MPLFGSVKCLNLYFIVLLACLKHVHSTKPIGKKQEYFHAVKKSLNDVNDINSKFKRTGWSANIVRQEEDEALLAGEELGFDLTDEEKKKFKLWRNGVIPYYIDAISYNDKALRDQIRAFLYEVNTATKVNFVELPSPPADDETRFVFFVNRRGQLGCADHAIQNFTNEGVQQVILGYDCLATGNELAEAVLAIAGVPPEHNSPDRDNYIKVNYENIIPEKRYLFQKLKDNEWLFHDLEYDGHSAGHFHFHKHSMNGRLTIEVLDPHYTSNRFSLEGSNKLSAQDILKLRMLYNFSIKKKASRGSECGKLFRKGSNYQKAPSAAWELKSRPKPNRYLGLPDVVTDKTTDEKNKNDAEHKDVGEEENYDDLEEEYNAEPGKTTAHVFRSPHKL</sequence>
<dbReference type="PANTHER" id="PTHR10127">
    <property type="entry name" value="DISCOIDIN, CUB, EGF, LAMININ , AND ZINC METALLOPROTEASE DOMAIN CONTAINING"/>
    <property type="match status" value="1"/>
</dbReference>
<evidence type="ECO:0000313" key="10">
    <source>
        <dbReference type="EMBL" id="PCG76504.1"/>
    </source>
</evidence>
<feature type="region of interest" description="Disordered" evidence="8">
    <location>
        <begin position="335"/>
        <end position="391"/>
    </location>
</feature>
<comment type="cofactor">
    <cofactor evidence="7">
        <name>Zn(2+)</name>
        <dbReference type="ChEBI" id="CHEBI:29105"/>
    </cofactor>
    <text evidence="7">Binds 1 zinc ion per subunit.</text>
</comment>
<keyword evidence="6" id="KW-1015">Disulfide bond</keyword>
<proteinExistence type="predicted"/>
<name>A0A2A4JY00_HELVI</name>
<dbReference type="SMART" id="SM00235">
    <property type="entry name" value="ZnMc"/>
    <property type="match status" value="1"/>
</dbReference>
<dbReference type="InterPro" id="IPR006026">
    <property type="entry name" value="Peptidase_Metallo"/>
</dbReference>
<gene>
    <name evidence="10" type="ORF">B5V51_9327</name>
</gene>
<comment type="caution">
    <text evidence="10">The sequence shown here is derived from an EMBL/GenBank/DDBJ whole genome shotgun (WGS) entry which is preliminary data.</text>
</comment>
<keyword evidence="5 7" id="KW-0482">Metalloprotease</keyword>
<dbReference type="PANTHER" id="PTHR10127:SF780">
    <property type="entry name" value="METALLOENDOPEPTIDASE"/>
    <property type="match status" value="1"/>
</dbReference>
<dbReference type="GO" id="GO:0004222">
    <property type="term" value="F:metalloendopeptidase activity"/>
    <property type="evidence" value="ECO:0007669"/>
    <property type="project" value="UniProtKB-UniRule"/>
</dbReference>
<reference evidence="10" key="1">
    <citation type="submission" date="2017-09" db="EMBL/GenBank/DDBJ databases">
        <title>Contemporary evolution of a Lepidopteran species, Heliothis virescens, in response to modern agricultural practices.</title>
        <authorList>
            <person name="Fritz M.L."/>
            <person name="Deyonke A.M."/>
            <person name="Papanicolaou A."/>
            <person name="Micinski S."/>
            <person name="Westbrook J."/>
            <person name="Gould F."/>
        </authorList>
    </citation>
    <scope>NUCLEOTIDE SEQUENCE [LARGE SCALE GENOMIC DNA]</scope>
    <source>
        <strain evidence="10">HvINT-</strain>
        <tissue evidence="10">Whole body</tissue>
    </source>
</reference>
<feature type="domain" description="Peptidase M12A" evidence="9">
    <location>
        <begin position="71"/>
        <end position="295"/>
    </location>
</feature>
<dbReference type="EC" id="3.4.24.-" evidence="7"/>
<dbReference type="PRINTS" id="PR00480">
    <property type="entry name" value="ASTACIN"/>
</dbReference>
<dbReference type="EMBL" id="NWSH01000422">
    <property type="protein sequence ID" value="PCG76504.1"/>
    <property type="molecule type" value="Genomic_DNA"/>
</dbReference>
<evidence type="ECO:0000256" key="6">
    <source>
        <dbReference type="PROSITE-ProRule" id="PRU01211"/>
    </source>
</evidence>
<dbReference type="InterPro" id="IPR024079">
    <property type="entry name" value="MetalloPept_cat_dom_sf"/>
</dbReference>
<evidence type="ECO:0000256" key="5">
    <source>
        <dbReference type="ARBA" id="ARBA00023049"/>
    </source>
</evidence>
<feature type="disulfide bond" evidence="6">
    <location>
        <begin position="157"/>
        <end position="179"/>
    </location>
</feature>
<evidence type="ECO:0000256" key="4">
    <source>
        <dbReference type="ARBA" id="ARBA00022833"/>
    </source>
</evidence>
<evidence type="ECO:0000256" key="1">
    <source>
        <dbReference type="ARBA" id="ARBA00022670"/>
    </source>
</evidence>
<dbReference type="Gene3D" id="3.40.390.10">
    <property type="entry name" value="Collagenase (Catalytic Domain)"/>
    <property type="match status" value="1"/>
</dbReference>
<keyword evidence="7" id="KW-0732">Signal</keyword>
<dbReference type="STRING" id="7102.A0A2A4JY00"/>
<dbReference type="SUPFAM" id="SSF55486">
    <property type="entry name" value="Metalloproteases ('zincins'), catalytic domain"/>
    <property type="match status" value="1"/>
</dbReference>
<evidence type="ECO:0000256" key="8">
    <source>
        <dbReference type="SAM" id="MobiDB-lite"/>
    </source>
</evidence>
<evidence type="ECO:0000256" key="2">
    <source>
        <dbReference type="ARBA" id="ARBA00022723"/>
    </source>
</evidence>
<protein>
    <recommendedName>
        <fullName evidence="7">Metalloendopeptidase</fullName>
        <ecNumber evidence="7">3.4.24.-</ecNumber>
    </recommendedName>
</protein>
<dbReference type="InterPro" id="IPR001506">
    <property type="entry name" value="Peptidase_M12A"/>
</dbReference>
<keyword evidence="3 7" id="KW-0378">Hydrolase</keyword>
<evidence type="ECO:0000256" key="7">
    <source>
        <dbReference type="RuleBase" id="RU361183"/>
    </source>
</evidence>
<dbReference type="PROSITE" id="PS51864">
    <property type="entry name" value="ASTACIN"/>
    <property type="match status" value="1"/>
</dbReference>
<feature type="compositionally biased region" description="Acidic residues" evidence="8">
    <location>
        <begin position="361"/>
        <end position="374"/>
    </location>
</feature>